<dbReference type="Pfam" id="PF13691">
    <property type="entry name" value="Lactamase_B_4"/>
    <property type="match status" value="1"/>
</dbReference>
<dbReference type="GO" id="GO:1990180">
    <property type="term" value="P:mitochondrial tRNA 3'-end processing"/>
    <property type="evidence" value="ECO:0007669"/>
    <property type="project" value="TreeGrafter"/>
</dbReference>
<evidence type="ECO:0000256" key="9">
    <source>
        <dbReference type="ARBA" id="ARBA00022801"/>
    </source>
</evidence>
<dbReference type="InterPro" id="IPR047151">
    <property type="entry name" value="RNZ2-like"/>
</dbReference>
<evidence type="ECO:0000256" key="2">
    <source>
        <dbReference type="ARBA" id="ARBA00001947"/>
    </source>
</evidence>
<keyword evidence="10" id="KW-0862">Zinc</keyword>
<evidence type="ECO:0000256" key="3">
    <source>
        <dbReference type="ARBA" id="ARBA00007823"/>
    </source>
</evidence>
<feature type="region of interest" description="Disordered" evidence="11">
    <location>
        <begin position="921"/>
        <end position="996"/>
    </location>
</feature>
<comment type="similarity">
    <text evidence="3">Belongs to the RNase Z family.</text>
</comment>
<organism evidence="13 14">
    <name type="scientific">Candida boidinii</name>
    <name type="common">Yeast</name>
    <dbReference type="NCBI Taxonomy" id="5477"/>
    <lineage>
        <taxon>Eukaryota</taxon>
        <taxon>Fungi</taxon>
        <taxon>Dikarya</taxon>
        <taxon>Ascomycota</taxon>
        <taxon>Saccharomycotina</taxon>
        <taxon>Pichiomycetes</taxon>
        <taxon>Pichiales</taxon>
        <taxon>Pichiaceae</taxon>
        <taxon>Ogataea</taxon>
        <taxon>Ogataea/Candida clade</taxon>
    </lineage>
</organism>
<dbReference type="PANTHER" id="PTHR12553:SF49">
    <property type="entry name" value="ZINC PHOSPHODIESTERASE ELAC PROTEIN 2"/>
    <property type="match status" value="1"/>
</dbReference>
<evidence type="ECO:0000256" key="6">
    <source>
        <dbReference type="ARBA" id="ARBA00022722"/>
    </source>
</evidence>
<comment type="caution">
    <text evidence="13">The sequence shown here is derived from an EMBL/GenBank/DDBJ whole genome shotgun (WGS) entry which is preliminary data.</text>
</comment>
<keyword evidence="14" id="KW-1185">Reference proteome</keyword>
<dbReference type="GO" id="GO:0005739">
    <property type="term" value="C:mitochondrion"/>
    <property type="evidence" value="ECO:0007669"/>
    <property type="project" value="TreeGrafter"/>
</dbReference>
<dbReference type="SUPFAM" id="SSF56281">
    <property type="entry name" value="Metallo-hydrolase/oxidoreductase"/>
    <property type="match status" value="2"/>
</dbReference>
<evidence type="ECO:0000256" key="5">
    <source>
        <dbReference type="ARBA" id="ARBA00022694"/>
    </source>
</evidence>
<name>A0A9W6SV30_CANBO</name>
<comment type="catalytic activity">
    <reaction evidence="1">
        <text>Endonucleolytic cleavage of RNA, removing extra 3' nucleotides from tRNA precursor, generating 3' termini of tRNAs. A 3'-hydroxy group is left at the tRNA terminus and a 5'-phosphoryl group is left at the trailer molecule.</text>
        <dbReference type="EC" id="3.1.26.11"/>
    </reaction>
</comment>
<dbReference type="EMBL" id="BSXN01000133">
    <property type="protein sequence ID" value="GME67264.1"/>
    <property type="molecule type" value="Genomic_DNA"/>
</dbReference>
<feature type="compositionally biased region" description="Acidic residues" evidence="11">
    <location>
        <begin position="925"/>
        <end position="937"/>
    </location>
</feature>
<dbReference type="InterPro" id="IPR027794">
    <property type="entry name" value="tRNase_Z_dom"/>
</dbReference>
<dbReference type="InterPro" id="IPR036866">
    <property type="entry name" value="RibonucZ/Hydroxyglut_hydro"/>
</dbReference>
<dbReference type="Proteomes" id="UP001165120">
    <property type="component" value="Unassembled WGS sequence"/>
</dbReference>
<keyword evidence="9" id="KW-0378">Hydrolase</keyword>
<dbReference type="PANTHER" id="PTHR12553">
    <property type="entry name" value="ZINC PHOSPHODIESTERASE ELAC PROTEIN 2"/>
    <property type="match status" value="1"/>
</dbReference>
<keyword evidence="7" id="KW-0479">Metal-binding</keyword>
<protein>
    <recommendedName>
        <fullName evidence="4">ribonuclease Z</fullName>
        <ecNumber evidence="4">3.1.26.11</ecNumber>
    </recommendedName>
</protein>
<dbReference type="AlphaFoldDB" id="A0A9W6SV30"/>
<reference evidence="13" key="1">
    <citation type="submission" date="2023-04" db="EMBL/GenBank/DDBJ databases">
        <title>Candida boidinii NBRC 10035.</title>
        <authorList>
            <person name="Ichikawa N."/>
            <person name="Sato H."/>
            <person name="Tonouchi N."/>
        </authorList>
    </citation>
    <scope>NUCLEOTIDE SEQUENCE</scope>
    <source>
        <strain evidence="13">NBRC 10035</strain>
    </source>
</reference>
<dbReference type="GO" id="GO:0042781">
    <property type="term" value="F:3'-tRNA processing endoribonuclease activity"/>
    <property type="evidence" value="ECO:0007669"/>
    <property type="project" value="UniProtKB-EC"/>
</dbReference>
<proteinExistence type="inferred from homology"/>
<evidence type="ECO:0000313" key="14">
    <source>
        <dbReference type="Proteomes" id="UP001165120"/>
    </source>
</evidence>
<feature type="domain" description="tRNase Z endonuclease" evidence="12">
    <location>
        <begin position="6"/>
        <end position="70"/>
    </location>
</feature>
<evidence type="ECO:0000256" key="1">
    <source>
        <dbReference type="ARBA" id="ARBA00000402"/>
    </source>
</evidence>
<dbReference type="CDD" id="cd07718">
    <property type="entry name" value="RNaseZ_ELAC1_ELAC2-C-term-like_MBL-fold"/>
    <property type="match status" value="1"/>
</dbReference>
<sequence>MSFELQALGHPTSDLKNSCIFLRNRLTGKRYAFGHIPEGFQRKCNDSKIKVSKTENVFLTGNLSWDSINGLPGFILTVSDQGLKELGLFHCSDKNPILEYVISCWRYFVYRFGLNLNVQSLSNEEIFDSGEILVQSIGIKPDDDTHDKQIDYDKETYYLKLKKFVSLIFPIKVQPDYQSKTITNIELPKDIKNVNISSNYIITPKSVRGKFIVEKAKELGCQVPHFKKLCNNESVTLDNGTIITPEQVLEPTRKFKSVLIIDIPTVEHFRNTLNFNWDKYSDNYGVIYYFINESIENPLKNKEFIEFLSKFDSKVMQFISYKDYVPNSINYDLSFKLGLKWRSLLKDYFPLINFNNEPKININELIKDTKIENYKIFPFITGQELLLKSGDDGLTINDINGKFETMKDYEKVYDDEIKKIGFTKILSKEELFTKDEYEINEDSSENCGNRVITKDDVETVVLGTGSALPSRLRNVLSNIVRIPHQSSDGKIEYKSIVLDGGENTLGSIIRLFDDNEYSNESGGYSKLLKSRIEEIKLVYLSHLHADHHIGLGSLISEWCKLQLLKPEDQREKLYLVTPWQFEKFLKELSIINNSNIGSKSRGNFIDMGLIEYFSCDEFNLRYNDMILPEMEQVKFDDVRIEDIGKIKNKPILVKQNDNYERINKMIQDLHILKFETCYAHHCEYSYSCSITFNINDNSNENFKISYSGDTRPTFRFTKIGFNSDLLIHESTLDDVLIKDAIGKCHSTTSEAIRVGALMNCRKIILTHFSQRYRIISEPNVIYGRLIEMSQEGKRDNDVQADENIDKDIIMTDSVSNTTNNSSGETTTAIDKLNDIAIDDGEKIKVRETSESMMVKDRKTFEEKSSIFRHELTDGMKENCLKMELITAYDNMIIKYRDMNKQKELFELEGDKLNLLFENETKEMENENEEEGEDEVNEVVDNPKKESKKKNKKNKKLSNINDNEGNSKKNVPNDSTNNGNGGSDENDSDSSLKKRKL</sequence>
<keyword evidence="5" id="KW-0819">tRNA processing</keyword>
<dbReference type="EC" id="3.1.26.11" evidence="4"/>
<evidence type="ECO:0000256" key="11">
    <source>
        <dbReference type="SAM" id="MobiDB-lite"/>
    </source>
</evidence>
<evidence type="ECO:0000256" key="4">
    <source>
        <dbReference type="ARBA" id="ARBA00012477"/>
    </source>
</evidence>
<keyword evidence="8" id="KW-0255">Endonuclease</keyword>
<evidence type="ECO:0000256" key="7">
    <source>
        <dbReference type="ARBA" id="ARBA00022723"/>
    </source>
</evidence>
<keyword evidence="6" id="KW-0540">Nuclease</keyword>
<evidence type="ECO:0000256" key="8">
    <source>
        <dbReference type="ARBA" id="ARBA00022759"/>
    </source>
</evidence>
<dbReference type="Gene3D" id="3.60.15.10">
    <property type="entry name" value="Ribonuclease Z/Hydroxyacylglutathione hydrolase-like"/>
    <property type="match status" value="2"/>
</dbReference>
<evidence type="ECO:0000313" key="13">
    <source>
        <dbReference type="EMBL" id="GME67264.1"/>
    </source>
</evidence>
<comment type="cofactor">
    <cofactor evidence="2">
        <name>Zn(2+)</name>
        <dbReference type="ChEBI" id="CHEBI:29105"/>
    </cofactor>
</comment>
<dbReference type="GO" id="GO:0046872">
    <property type="term" value="F:metal ion binding"/>
    <property type="evidence" value="ECO:0007669"/>
    <property type="project" value="UniProtKB-KW"/>
</dbReference>
<accession>A0A9W6SV30</accession>
<feature type="compositionally biased region" description="Basic residues" evidence="11">
    <location>
        <begin position="945"/>
        <end position="955"/>
    </location>
</feature>
<evidence type="ECO:0000256" key="10">
    <source>
        <dbReference type="ARBA" id="ARBA00022833"/>
    </source>
</evidence>
<evidence type="ECO:0000259" key="12">
    <source>
        <dbReference type="Pfam" id="PF13691"/>
    </source>
</evidence>
<gene>
    <name evidence="13" type="ORF">Cboi02_000069300</name>
</gene>